<evidence type="ECO:0000313" key="2">
    <source>
        <dbReference type="EMBL" id="CAG9834921.1"/>
    </source>
</evidence>
<evidence type="ECO:0000313" key="3">
    <source>
        <dbReference type="Proteomes" id="UP001153709"/>
    </source>
</evidence>
<keyword evidence="3" id="KW-1185">Reference proteome</keyword>
<keyword evidence="1" id="KW-0732">Signal</keyword>
<reference evidence="2" key="1">
    <citation type="submission" date="2022-01" db="EMBL/GenBank/DDBJ databases">
        <authorList>
            <person name="King R."/>
        </authorList>
    </citation>
    <scope>NUCLEOTIDE SEQUENCE</scope>
</reference>
<feature type="chain" id="PRO_5040176710" evidence="1">
    <location>
        <begin position="22"/>
        <end position="246"/>
    </location>
</feature>
<name>A0A9N9T5R2_DIABA</name>
<proteinExistence type="predicted"/>
<sequence length="246" mass="27352">MNTRTFLFLVVFLIVAQSAFCAPKDKSHKSKGKGKYKTWVDENLVGLEGGKNKVIKYIQKNDPDTTRAIKELLEPVKDKCPEVDKVPQLLKDVYECVKNTTVGSGTVCSTIQKTIEKCYGPLIDLVGKCLPKESKELPLLAERIIVGGLKQVCTFTVEEFLELFAPCQAEMNWADVSSCNEVRAAVEEFGENLPSTQVICSFLPKLKTCANDVHKSSCKNPITLRSFARVEESVLKESEPVCRGKN</sequence>
<dbReference type="Proteomes" id="UP001153709">
    <property type="component" value="Chromosome 5"/>
</dbReference>
<dbReference type="EMBL" id="OU898280">
    <property type="protein sequence ID" value="CAG9834921.1"/>
    <property type="molecule type" value="Genomic_DNA"/>
</dbReference>
<organism evidence="2 3">
    <name type="scientific">Diabrotica balteata</name>
    <name type="common">Banded cucumber beetle</name>
    <dbReference type="NCBI Taxonomy" id="107213"/>
    <lineage>
        <taxon>Eukaryota</taxon>
        <taxon>Metazoa</taxon>
        <taxon>Ecdysozoa</taxon>
        <taxon>Arthropoda</taxon>
        <taxon>Hexapoda</taxon>
        <taxon>Insecta</taxon>
        <taxon>Pterygota</taxon>
        <taxon>Neoptera</taxon>
        <taxon>Endopterygota</taxon>
        <taxon>Coleoptera</taxon>
        <taxon>Polyphaga</taxon>
        <taxon>Cucujiformia</taxon>
        <taxon>Chrysomeloidea</taxon>
        <taxon>Chrysomelidae</taxon>
        <taxon>Galerucinae</taxon>
        <taxon>Diabroticina</taxon>
        <taxon>Diabroticites</taxon>
        <taxon>Diabrotica</taxon>
    </lineage>
</organism>
<accession>A0A9N9T5R2</accession>
<feature type="signal peptide" evidence="1">
    <location>
        <begin position="1"/>
        <end position="21"/>
    </location>
</feature>
<evidence type="ECO:0000256" key="1">
    <source>
        <dbReference type="SAM" id="SignalP"/>
    </source>
</evidence>
<dbReference type="AlphaFoldDB" id="A0A9N9T5R2"/>
<dbReference type="OrthoDB" id="6760427at2759"/>
<gene>
    <name evidence="2" type="ORF">DIABBA_LOCUS8175</name>
</gene>
<protein>
    <submittedName>
        <fullName evidence="2">Uncharacterized protein</fullName>
    </submittedName>
</protein>